<dbReference type="GO" id="GO:0006780">
    <property type="term" value="P:uroporphyrinogen III biosynthetic process"/>
    <property type="evidence" value="ECO:0007669"/>
    <property type="project" value="UniProtKB-UniRule"/>
</dbReference>
<dbReference type="PANTHER" id="PTHR38042">
    <property type="entry name" value="UROPORPHYRINOGEN-III SYNTHASE, CHLOROPLASTIC"/>
    <property type="match status" value="1"/>
</dbReference>
<sequence length="269" mass="27454">MTTASPLHAPLHGRRIAVTRPRERMAALVAALEAMGAEVLAAPAITVAPPASWDALDDALARLLDFDWLALTSVSAVDAVAERLALLTEAPALPHVAVVGAATARAAQARLGRVDCVPALHTADGLGDALPRPRGTRVLFPAADRARDALPAVLRARGATVERVIAYRTLPAPPDALAAPAAHARAGTLDAVLLASPSAVSAVARACGDALRGDGAPLVVCIGPATARACEGLGLRVAAVAAQPSDDELVRALCACVETRVVDRHPVPH</sequence>
<name>A0AA37Q1G1_9BACT</name>
<dbReference type="EC" id="4.2.1.75" evidence="3 9"/>
<evidence type="ECO:0000256" key="8">
    <source>
        <dbReference type="ARBA" id="ARBA00048617"/>
    </source>
</evidence>
<evidence type="ECO:0000256" key="6">
    <source>
        <dbReference type="ARBA" id="ARBA00037589"/>
    </source>
</evidence>
<comment type="pathway">
    <text evidence="1 9">Porphyrin-containing compound metabolism; protoporphyrin-IX biosynthesis; coproporphyrinogen-III from 5-aminolevulinate: step 3/4.</text>
</comment>
<comment type="catalytic activity">
    <reaction evidence="8 9">
        <text>hydroxymethylbilane = uroporphyrinogen III + H2O</text>
        <dbReference type="Rhea" id="RHEA:18965"/>
        <dbReference type="ChEBI" id="CHEBI:15377"/>
        <dbReference type="ChEBI" id="CHEBI:57308"/>
        <dbReference type="ChEBI" id="CHEBI:57845"/>
        <dbReference type="EC" id="4.2.1.75"/>
    </reaction>
</comment>
<comment type="function">
    <text evidence="6 9">Catalyzes cyclization of the linear tetrapyrrole, hydroxymethylbilane, to the macrocyclic uroporphyrinogen III.</text>
</comment>
<evidence type="ECO:0000256" key="9">
    <source>
        <dbReference type="RuleBase" id="RU366031"/>
    </source>
</evidence>
<evidence type="ECO:0000313" key="11">
    <source>
        <dbReference type="EMBL" id="GLC24784.1"/>
    </source>
</evidence>
<comment type="similarity">
    <text evidence="2 9">Belongs to the uroporphyrinogen-III synthase family.</text>
</comment>
<keyword evidence="5 9" id="KW-0627">Porphyrin biosynthesis</keyword>
<dbReference type="GO" id="GO:0006782">
    <property type="term" value="P:protoporphyrinogen IX biosynthetic process"/>
    <property type="evidence" value="ECO:0007669"/>
    <property type="project" value="UniProtKB-UniRule"/>
</dbReference>
<dbReference type="GO" id="GO:0032259">
    <property type="term" value="P:methylation"/>
    <property type="evidence" value="ECO:0007669"/>
    <property type="project" value="UniProtKB-KW"/>
</dbReference>
<dbReference type="GO" id="GO:0008168">
    <property type="term" value="F:methyltransferase activity"/>
    <property type="evidence" value="ECO:0007669"/>
    <property type="project" value="UniProtKB-KW"/>
</dbReference>
<dbReference type="Proteomes" id="UP001161325">
    <property type="component" value="Unassembled WGS sequence"/>
</dbReference>
<keyword evidence="4 9" id="KW-0456">Lyase</keyword>
<keyword evidence="11" id="KW-0808">Transferase</keyword>
<dbReference type="EMBL" id="BRXS01000002">
    <property type="protein sequence ID" value="GLC24784.1"/>
    <property type="molecule type" value="Genomic_DNA"/>
</dbReference>
<evidence type="ECO:0000256" key="1">
    <source>
        <dbReference type="ARBA" id="ARBA00004772"/>
    </source>
</evidence>
<accession>A0AA37Q1G1</accession>
<dbReference type="AlphaFoldDB" id="A0AA37Q1G1"/>
<evidence type="ECO:0000256" key="4">
    <source>
        <dbReference type="ARBA" id="ARBA00023239"/>
    </source>
</evidence>
<organism evidence="11 12">
    <name type="scientific">Roseisolibacter agri</name>
    <dbReference type="NCBI Taxonomy" id="2014610"/>
    <lineage>
        <taxon>Bacteria</taxon>
        <taxon>Pseudomonadati</taxon>
        <taxon>Gemmatimonadota</taxon>
        <taxon>Gemmatimonadia</taxon>
        <taxon>Gemmatimonadales</taxon>
        <taxon>Gemmatimonadaceae</taxon>
        <taxon>Roseisolibacter</taxon>
    </lineage>
</organism>
<reference evidence="11" key="1">
    <citation type="submission" date="2022-08" db="EMBL/GenBank/DDBJ databases">
        <title>Draft genome sequencing of Roseisolibacter agri AW1220.</title>
        <authorList>
            <person name="Tobiishi Y."/>
            <person name="Tonouchi A."/>
        </authorList>
    </citation>
    <scope>NUCLEOTIDE SEQUENCE</scope>
    <source>
        <strain evidence="11">AW1220</strain>
    </source>
</reference>
<dbReference type="Pfam" id="PF02602">
    <property type="entry name" value="HEM4"/>
    <property type="match status" value="1"/>
</dbReference>
<protein>
    <recommendedName>
        <fullName evidence="7 9">Uroporphyrinogen-III synthase</fullName>
        <ecNumber evidence="3 9">4.2.1.75</ecNumber>
    </recommendedName>
</protein>
<keyword evidence="11" id="KW-0489">Methyltransferase</keyword>
<dbReference type="CDD" id="cd06578">
    <property type="entry name" value="HemD"/>
    <property type="match status" value="1"/>
</dbReference>
<evidence type="ECO:0000256" key="7">
    <source>
        <dbReference type="ARBA" id="ARBA00040167"/>
    </source>
</evidence>
<dbReference type="GO" id="GO:0004852">
    <property type="term" value="F:uroporphyrinogen-III synthase activity"/>
    <property type="evidence" value="ECO:0007669"/>
    <property type="project" value="UniProtKB-UniRule"/>
</dbReference>
<keyword evidence="12" id="KW-1185">Reference proteome</keyword>
<evidence type="ECO:0000256" key="2">
    <source>
        <dbReference type="ARBA" id="ARBA00008133"/>
    </source>
</evidence>
<dbReference type="SUPFAM" id="SSF69618">
    <property type="entry name" value="HemD-like"/>
    <property type="match status" value="1"/>
</dbReference>
<comment type="caution">
    <text evidence="11">The sequence shown here is derived from an EMBL/GenBank/DDBJ whole genome shotgun (WGS) entry which is preliminary data.</text>
</comment>
<dbReference type="InterPro" id="IPR036108">
    <property type="entry name" value="4pyrrol_syn_uPrphyn_synt_sf"/>
</dbReference>
<proteinExistence type="inferred from homology"/>
<dbReference type="PANTHER" id="PTHR38042:SF1">
    <property type="entry name" value="UROPORPHYRINOGEN-III SYNTHASE, CHLOROPLASTIC"/>
    <property type="match status" value="1"/>
</dbReference>
<evidence type="ECO:0000256" key="5">
    <source>
        <dbReference type="ARBA" id="ARBA00023244"/>
    </source>
</evidence>
<evidence type="ECO:0000313" key="12">
    <source>
        <dbReference type="Proteomes" id="UP001161325"/>
    </source>
</evidence>
<evidence type="ECO:0000256" key="3">
    <source>
        <dbReference type="ARBA" id="ARBA00013109"/>
    </source>
</evidence>
<dbReference type="InterPro" id="IPR039793">
    <property type="entry name" value="UROS/Hem4"/>
</dbReference>
<dbReference type="RefSeq" id="WP_284349229.1">
    <property type="nucleotide sequence ID" value="NZ_BRXS01000002.1"/>
</dbReference>
<dbReference type="InterPro" id="IPR003754">
    <property type="entry name" value="4pyrrol_synth_uPrphyn_synth"/>
</dbReference>
<evidence type="ECO:0000259" key="10">
    <source>
        <dbReference type="Pfam" id="PF02602"/>
    </source>
</evidence>
<gene>
    <name evidence="11" type="ORF">rosag_12970</name>
</gene>
<dbReference type="Gene3D" id="3.40.50.10090">
    <property type="match status" value="2"/>
</dbReference>
<feature type="domain" description="Tetrapyrrole biosynthesis uroporphyrinogen III synthase" evidence="10">
    <location>
        <begin position="27"/>
        <end position="250"/>
    </location>
</feature>